<gene>
    <name evidence="1" type="ORF">SLS60_000112</name>
</gene>
<reference evidence="1 2" key="1">
    <citation type="submission" date="2024-02" db="EMBL/GenBank/DDBJ databases">
        <title>De novo assembly and annotation of 12 fungi associated with fruit tree decline syndrome in Ontario, Canada.</title>
        <authorList>
            <person name="Sulman M."/>
            <person name="Ellouze W."/>
            <person name="Ilyukhin E."/>
        </authorList>
    </citation>
    <scope>NUCLEOTIDE SEQUENCE [LARGE SCALE GENOMIC DNA]</scope>
    <source>
        <strain evidence="1 2">M42-189</strain>
    </source>
</reference>
<dbReference type="Proteomes" id="UP001521785">
    <property type="component" value="Unassembled WGS sequence"/>
</dbReference>
<accession>A0ABR3S5B0</accession>
<sequence length="81" mass="9392">MRWMRARRVDALVVFPAPTRPAGLRLSGEEKRLLAVPATEREDMRSPGVEKKLRAYASPGWKSQRYSYTEDEDDELNRPVM</sequence>
<keyword evidence="2" id="KW-1185">Reference proteome</keyword>
<protein>
    <submittedName>
        <fullName evidence="1">Uncharacterized protein</fullName>
    </submittedName>
</protein>
<proteinExistence type="predicted"/>
<organism evidence="1 2">
    <name type="scientific">Paraconiothyrium brasiliense</name>
    <dbReference type="NCBI Taxonomy" id="300254"/>
    <lineage>
        <taxon>Eukaryota</taxon>
        <taxon>Fungi</taxon>
        <taxon>Dikarya</taxon>
        <taxon>Ascomycota</taxon>
        <taxon>Pezizomycotina</taxon>
        <taxon>Dothideomycetes</taxon>
        <taxon>Pleosporomycetidae</taxon>
        <taxon>Pleosporales</taxon>
        <taxon>Massarineae</taxon>
        <taxon>Didymosphaeriaceae</taxon>
        <taxon>Paraconiothyrium</taxon>
    </lineage>
</organism>
<dbReference type="EMBL" id="JAKJXO020000001">
    <property type="protein sequence ID" value="KAL1611890.1"/>
    <property type="molecule type" value="Genomic_DNA"/>
</dbReference>
<name>A0ABR3S5B0_9PLEO</name>
<evidence type="ECO:0000313" key="2">
    <source>
        <dbReference type="Proteomes" id="UP001521785"/>
    </source>
</evidence>
<evidence type="ECO:0000313" key="1">
    <source>
        <dbReference type="EMBL" id="KAL1611890.1"/>
    </source>
</evidence>
<comment type="caution">
    <text evidence="1">The sequence shown here is derived from an EMBL/GenBank/DDBJ whole genome shotgun (WGS) entry which is preliminary data.</text>
</comment>